<keyword evidence="3" id="KW-1185">Reference proteome</keyword>
<keyword evidence="1" id="KW-0812">Transmembrane</keyword>
<proteinExistence type="predicted"/>
<protein>
    <submittedName>
        <fullName evidence="2">Uncharacterized protein</fullName>
    </submittedName>
</protein>
<dbReference type="RefSeq" id="WP_185623804.1">
    <property type="nucleotide sequence ID" value="NZ_JABGBW010000002.1"/>
</dbReference>
<evidence type="ECO:0000256" key="1">
    <source>
        <dbReference type="SAM" id="Phobius"/>
    </source>
</evidence>
<feature type="transmembrane region" description="Helical" evidence="1">
    <location>
        <begin position="15"/>
        <end position="37"/>
    </location>
</feature>
<evidence type="ECO:0000313" key="2">
    <source>
        <dbReference type="EMBL" id="MBC2575777.1"/>
    </source>
</evidence>
<dbReference type="EMBL" id="JABGBW010000002">
    <property type="protein sequence ID" value="MBC2575777.1"/>
    <property type="molecule type" value="Genomic_DNA"/>
</dbReference>
<keyword evidence="1" id="KW-0472">Membrane</keyword>
<dbReference type="Proteomes" id="UP000713904">
    <property type="component" value="Unassembled WGS sequence"/>
</dbReference>
<comment type="caution">
    <text evidence="2">The sequence shown here is derived from an EMBL/GenBank/DDBJ whole genome shotgun (WGS) entry which is preliminary data.</text>
</comment>
<feature type="transmembrane region" description="Helical" evidence="1">
    <location>
        <begin position="93"/>
        <end position="119"/>
    </location>
</feature>
<sequence length="132" mass="15054">MKNNYNPWNARKKDLISMIFIIVIFVLIVFSSGFGDFDRQEVSEQTKNFLLISGWIVYAITLIAGFLESTWNDFVTNRGYQTLGVVNSFTVSIIPMFFLASYLGTIKSIVLIAVSLLLVKELGRLVYKKKIK</sequence>
<reference evidence="2 3" key="1">
    <citation type="submission" date="2020-05" db="EMBL/GenBank/DDBJ databases">
        <title>Draft genome of xy-202 and genomic insight in genome of the genus Peptostreptococcus.</title>
        <authorList>
            <person name="Zhang Z."/>
        </authorList>
    </citation>
    <scope>NUCLEOTIDE SEQUENCE [LARGE SCALE GENOMIC DNA]</scope>
    <source>
        <strain evidence="2 3">DSM 27025</strain>
    </source>
</reference>
<keyword evidence="1" id="KW-1133">Transmembrane helix</keyword>
<feature type="transmembrane region" description="Helical" evidence="1">
    <location>
        <begin position="49"/>
        <end position="67"/>
    </location>
</feature>
<name>A0ABR6TK36_9FIRM</name>
<accession>A0ABR6TK36</accession>
<evidence type="ECO:0000313" key="3">
    <source>
        <dbReference type="Proteomes" id="UP000713904"/>
    </source>
</evidence>
<gene>
    <name evidence="2" type="ORF">HLB29_03665</name>
</gene>
<organism evidence="2 3">
    <name type="scientific">Peptostreptococcus canis</name>
    <dbReference type="NCBI Taxonomy" id="1159213"/>
    <lineage>
        <taxon>Bacteria</taxon>
        <taxon>Bacillati</taxon>
        <taxon>Bacillota</taxon>
        <taxon>Clostridia</taxon>
        <taxon>Peptostreptococcales</taxon>
        <taxon>Peptostreptococcaceae</taxon>
        <taxon>Peptostreptococcus</taxon>
    </lineage>
</organism>